<dbReference type="GO" id="GO:0006527">
    <property type="term" value="P:L-arginine catabolic process"/>
    <property type="evidence" value="ECO:0007669"/>
    <property type="project" value="InterPro"/>
</dbReference>
<evidence type="ECO:0000256" key="3">
    <source>
        <dbReference type="RuleBase" id="RU003740"/>
    </source>
</evidence>
<sequence>MSCLTRGNPDALLICNGYKDFEYVSLALMARTLGLKTVIVLEQEEELVT</sequence>
<dbReference type="AlphaFoldDB" id="A0A0V0WVR3"/>
<evidence type="ECO:0000256" key="2">
    <source>
        <dbReference type="ARBA" id="ARBA00022898"/>
    </source>
</evidence>
<protein>
    <recommendedName>
        <fullName evidence="3">Arginine decarboxylase</fullName>
        <ecNumber evidence="3">4.1.1.19</ecNumber>
    </recommendedName>
</protein>
<dbReference type="UniPathway" id="UPA00186">
    <property type="reaction ID" value="UER00284"/>
</dbReference>
<evidence type="ECO:0000313" key="4">
    <source>
        <dbReference type="EMBL" id="KRX79379.1"/>
    </source>
</evidence>
<keyword evidence="3" id="KW-0745">Spermidine biosynthesis</keyword>
<comment type="catalytic activity">
    <reaction evidence="3">
        <text>L-arginine + H(+) = agmatine + CO2</text>
        <dbReference type="Rhea" id="RHEA:17641"/>
        <dbReference type="ChEBI" id="CHEBI:15378"/>
        <dbReference type="ChEBI" id="CHEBI:16526"/>
        <dbReference type="ChEBI" id="CHEBI:32682"/>
        <dbReference type="ChEBI" id="CHEBI:58145"/>
        <dbReference type="EC" id="4.1.1.19"/>
    </reaction>
</comment>
<dbReference type="PANTHER" id="PTHR43295:SF1">
    <property type="entry name" value="ARGININE DECARBOXYLASE 1, CHLOROPLASTIC-RELATED"/>
    <property type="match status" value="1"/>
</dbReference>
<comment type="caution">
    <text evidence="4">The sequence shown here is derived from an EMBL/GenBank/DDBJ whole genome shotgun (WGS) entry which is preliminary data.</text>
</comment>
<dbReference type="InterPro" id="IPR002985">
    <property type="entry name" value="Arg_decrbxlase"/>
</dbReference>
<dbReference type="EC" id="4.1.1.19" evidence="3"/>
<comment type="cofactor">
    <cofactor evidence="3">
        <name>Mg(2+)</name>
        <dbReference type="ChEBI" id="CHEBI:18420"/>
    </cofactor>
</comment>
<name>A0A0V0WVR3_9BILA</name>
<reference evidence="4 5" key="1">
    <citation type="submission" date="2015-01" db="EMBL/GenBank/DDBJ databases">
        <title>Evolution of Trichinella species and genotypes.</title>
        <authorList>
            <person name="Korhonen P.K."/>
            <person name="Edoardo P."/>
            <person name="Giuseppe L.R."/>
            <person name="Gasser R.B."/>
        </authorList>
    </citation>
    <scope>NUCLEOTIDE SEQUENCE [LARGE SCALE GENOMIC DNA]</scope>
    <source>
        <strain evidence="4">ISS2496</strain>
    </source>
</reference>
<gene>
    <name evidence="4" type="primary">ADC1</name>
    <name evidence="4" type="ORF">T12_4853</name>
</gene>
<evidence type="ECO:0000313" key="5">
    <source>
        <dbReference type="Proteomes" id="UP000054783"/>
    </source>
</evidence>
<comment type="similarity">
    <text evidence="3">Belongs to the Orn/Lys/Arg decarboxylase class-II family. SpeA subfamily.</text>
</comment>
<comment type="cofactor">
    <cofactor evidence="1 3">
        <name>pyridoxal 5'-phosphate</name>
        <dbReference type="ChEBI" id="CHEBI:597326"/>
    </cofactor>
</comment>
<keyword evidence="2 3" id="KW-0663">Pyridoxal phosphate</keyword>
<comment type="pathway">
    <text evidence="3">Amine and polyamine biosynthesis; agmatine biosynthesis; agmatine from L-arginine: step 1/1.</text>
</comment>
<dbReference type="EMBL" id="JYDQ01005461">
    <property type="protein sequence ID" value="KRX79379.1"/>
    <property type="molecule type" value="Genomic_DNA"/>
</dbReference>
<proteinExistence type="inferred from homology"/>
<dbReference type="GO" id="GO:0008295">
    <property type="term" value="P:spermidine biosynthetic process"/>
    <property type="evidence" value="ECO:0007669"/>
    <property type="project" value="UniProtKB-KW"/>
</dbReference>
<accession>A0A0V0WVR3</accession>
<feature type="non-terminal residue" evidence="4">
    <location>
        <position position="49"/>
    </location>
</feature>
<keyword evidence="3" id="KW-0456">Lyase</keyword>
<evidence type="ECO:0000256" key="1">
    <source>
        <dbReference type="ARBA" id="ARBA00001933"/>
    </source>
</evidence>
<dbReference type="InterPro" id="IPR029066">
    <property type="entry name" value="PLP-binding_barrel"/>
</dbReference>
<dbReference type="Gene3D" id="3.20.20.10">
    <property type="entry name" value="Alanine racemase"/>
    <property type="match status" value="1"/>
</dbReference>
<keyword evidence="3" id="KW-0210">Decarboxylase</keyword>
<dbReference type="GO" id="GO:0008792">
    <property type="term" value="F:arginine decarboxylase activity"/>
    <property type="evidence" value="ECO:0007669"/>
    <property type="project" value="UniProtKB-EC"/>
</dbReference>
<keyword evidence="3" id="KW-0460">Magnesium</keyword>
<dbReference type="PRINTS" id="PR01180">
    <property type="entry name" value="ARGDCRBXLASE"/>
</dbReference>
<dbReference type="Proteomes" id="UP000054783">
    <property type="component" value="Unassembled WGS sequence"/>
</dbReference>
<keyword evidence="5" id="KW-1185">Reference proteome</keyword>
<dbReference type="PANTHER" id="PTHR43295">
    <property type="entry name" value="ARGININE DECARBOXYLASE"/>
    <property type="match status" value="1"/>
</dbReference>
<organism evidence="4 5">
    <name type="scientific">Trichinella patagoniensis</name>
    <dbReference type="NCBI Taxonomy" id="990121"/>
    <lineage>
        <taxon>Eukaryota</taxon>
        <taxon>Metazoa</taxon>
        <taxon>Ecdysozoa</taxon>
        <taxon>Nematoda</taxon>
        <taxon>Enoplea</taxon>
        <taxon>Dorylaimia</taxon>
        <taxon>Trichinellida</taxon>
        <taxon>Trichinellidae</taxon>
        <taxon>Trichinella</taxon>
    </lineage>
</organism>